<dbReference type="GO" id="GO:0005829">
    <property type="term" value="C:cytosol"/>
    <property type="evidence" value="ECO:0007669"/>
    <property type="project" value="TreeGrafter"/>
</dbReference>
<dbReference type="InterPro" id="IPR051159">
    <property type="entry name" value="Hexapeptide_acetyltransf"/>
</dbReference>
<reference evidence="3 4" key="1">
    <citation type="journal article" date="2008" name="Appl. Environ. Microbiol.">
        <title>Genome of the epsilonproteobacterial chemolithoautotroph Sulfurimonas denitrificans.</title>
        <authorList>
            <person name="Sievert S.M."/>
            <person name="Scott K.M."/>
            <person name="Klotz M.G."/>
            <person name="Chain P.S.G."/>
            <person name="Hauser L.J."/>
            <person name="Hemp J."/>
            <person name="Huegler M."/>
            <person name="Land M."/>
            <person name="Lapidus A."/>
            <person name="Larimer F.W."/>
            <person name="Lucas S."/>
            <person name="Malfatti S.A."/>
            <person name="Meyer F."/>
            <person name="Paulsen I.T."/>
            <person name="Ren Q."/>
            <person name="Simon J."/>
            <person name="Bailey K."/>
            <person name="Diaz E."/>
            <person name="Fitzpatrick K.A."/>
            <person name="Glover B."/>
            <person name="Gwatney N."/>
            <person name="Korajkic A."/>
            <person name="Long A."/>
            <person name="Mobberley J.M."/>
            <person name="Pantry S.N."/>
            <person name="Pazder G."/>
            <person name="Peterson S."/>
            <person name="Quintanilla J.D."/>
            <person name="Sprinkle R."/>
            <person name="Stephens J."/>
            <person name="Thomas P."/>
            <person name="Vaughn R."/>
            <person name="Weber M.J."/>
            <person name="Wooten L.L."/>
        </authorList>
    </citation>
    <scope>NUCLEOTIDE SEQUENCE [LARGE SCALE GENOMIC DNA]</scope>
    <source>
        <strain evidence="4">ATCC 33889 / DSM 1251</strain>
    </source>
</reference>
<organism evidence="3 4">
    <name type="scientific">Sulfurimonas denitrificans (strain ATCC 33889 / DSM 1251)</name>
    <name type="common">Thiomicrospira denitrificans (strain ATCC 33889 / DSM 1251)</name>
    <dbReference type="NCBI Taxonomy" id="326298"/>
    <lineage>
        <taxon>Bacteria</taxon>
        <taxon>Pseudomonadati</taxon>
        <taxon>Campylobacterota</taxon>
        <taxon>Epsilonproteobacteria</taxon>
        <taxon>Campylobacterales</taxon>
        <taxon>Sulfurimonadaceae</taxon>
        <taxon>Sulfurimonas</taxon>
    </lineage>
</organism>
<dbReference type="GO" id="GO:0008374">
    <property type="term" value="F:O-acyltransferase activity"/>
    <property type="evidence" value="ECO:0007669"/>
    <property type="project" value="TreeGrafter"/>
</dbReference>
<accession>Q30T12</accession>
<evidence type="ECO:0000313" key="4">
    <source>
        <dbReference type="Proteomes" id="UP000002714"/>
    </source>
</evidence>
<dbReference type="Gene3D" id="2.160.10.10">
    <property type="entry name" value="Hexapeptide repeat proteins"/>
    <property type="match status" value="1"/>
</dbReference>
<dbReference type="KEGG" id="tdn:Suden_0590"/>
<keyword evidence="4" id="KW-1185">Reference proteome</keyword>
<evidence type="ECO:0000256" key="2">
    <source>
        <dbReference type="ARBA" id="ARBA00022679"/>
    </source>
</evidence>
<dbReference type="eggNOG" id="COG0110">
    <property type="taxonomic scope" value="Bacteria"/>
</dbReference>
<protein>
    <submittedName>
        <fullName evidence="3">Transferase hexapeptide repeat</fullName>
    </submittedName>
</protein>
<comment type="similarity">
    <text evidence="1">Belongs to the transferase hexapeptide repeat family.</text>
</comment>
<proteinExistence type="inferred from homology"/>
<dbReference type="EMBL" id="CP000153">
    <property type="protein sequence ID" value="ABB43869.1"/>
    <property type="molecule type" value="Genomic_DNA"/>
</dbReference>
<dbReference type="SUPFAM" id="SSF51161">
    <property type="entry name" value="Trimeric LpxA-like enzymes"/>
    <property type="match status" value="1"/>
</dbReference>
<dbReference type="InterPro" id="IPR001451">
    <property type="entry name" value="Hexapep"/>
</dbReference>
<dbReference type="PANTHER" id="PTHR23416">
    <property type="entry name" value="SIALIC ACID SYNTHASE-RELATED"/>
    <property type="match status" value="1"/>
</dbReference>
<evidence type="ECO:0000256" key="1">
    <source>
        <dbReference type="ARBA" id="ARBA00007274"/>
    </source>
</evidence>
<keyword evidence="2 3" id="KW-0808">Transferase</keyword>
<dbReference type="InterPro" id="IPR011004">
    <property type="entry name" value="Trimer_LpxA-like_sf"/>
</dbReference>
<dbReference type="Proteomes" id="UP000002714">
    <property type="component" value="Chromosome"/>
</dbReference>
<dbReference type="HOGENOM" id="CLU_051638_6_1_7"/>
<evidence type="ECO:0000313" key="3">
    <source>
        <dbReference type="EMBL" id="ABB43869.1"/>
    </source>
</evidence>
<sequence>MPIHKFQFNYVIIAHFIGIKSMINSRKISNLFKYLFAIPKSIYVNLRVLPLNQAIKLPIIVSNKTKLISLGGKINLGKVKTGIIRIGFGGTEHIDYAYTRTLLKIDGVVTFKGRAKIGLGSKFIIDKEATFSAGERFGITGETTILCAKKITIGDNARISWQCIIMDSDHHPVFDKNYSIINTPTEVNIGNNVWIGARCFILKNTLIDDGCIIAANTTITKKFSGVKHSVIGGDSARVLKTDIRWCN</sequence>
<dbReference type="AlphaFoldDB" id="Q30T12"/>
<gene>
    <name evidence="3" type="ordered locus">Suden_0590</name>
</gene>
<dbReference type="Pfam" id="PF00132">
    <property type="entry name" value="Hexapep"/>
    <property type="match status" value="1"/>
</dbReference>
<dbReference type="STRING" id="326298.Suden_0590"/>
<dbReference type="PANTHER" id="PTHR23416:SF23">
    <property type="entry name" value="ACETYLTRANSFERASE C18B11.09C-RELATED"/>
    <property type="match status" value="1"/>
</dbReference>
<name>Q30T12_SULDN</name>